<keyword evidence="4 5" id="KW-0472">Membrane</keyword>
<feature type="transmembrane region" description="Helical" evidence="5">
    <location>
        <begin position="161"/>
        <end position="185"/>
    </location>
</feature>
<keyword evidence="8" id="KW-1185">Reference proteome</keyword>
<evidence type="ECO:0000256" key="2">
    <source>
        <dbReference type="ARBA" id="ARBA00022692"/>
    </source>
</evidence>
<proteinExistence type="predicted"/>
<evidence type="ECO:0000259" key="6">
    <source>
        <dbReference type="Pfam" id="PF07298"/>
    </source>
</evidence>
<comment type="caution">
    <text evidence="7">The sequence shown here is derived from an EMBL/GenBank/DDBJ whole genome shotgun (WGS) entry which is preliminary data.</text>
</comment>
<evidence type="ECO:0000256" key="3">
    <source>
        <dbReference type="ARBA" id="ARBA00022989"/>
    </source>
</evidence>
<sequence>MLLLVLGLVLFLGSHSVSIFAPSVRAQLVGRIGVLPWQLLYGVVALVGLILIVQGYAAARQVADPVVLYSAPTWMRHVALLLLLPVFPLLLATYLPGRIARAARHPMLLAVKFWALAHLLANGTLADVLLFGGFLAWAVADRISLKRRAGPPVPGAPAGRWNDLLALVLGLGIYVAFILGLHQWLMGVAPIG</sequence>
<evidence type="ECO:0000313" key="8">
    <source>
        <dbReference type="Proteomes" id="UP000322981"/>
    </source>
</evidence>
<evidence type="ECO:0000256" key="5">
    <source>
        <dbReference type="SAM" id="Phobius"/>
    </source>
</evidence>
<keyword evidence="2 5" id="KW-0812">Transmembrane</keyword>
<evidence type="ECO:0000256" key="1">
    <source>
        <dbReference type="ARBA" id="ARBA00004141"/>
    </source>
</evidence>
<dbReference type="Proteomes" id="UP000322981">
    <property type="component" value="Unassembled WGS sequence"/>
</dbReference>
<comment type="subcellular location">
    <subcellularLocation>
        <location evidence="1">Membrane</location>
        <topology evidence="1">Multi-pass membrane protein</topology>
    </subcellularLocation>
</comment>
<dbReference type="GO" id="GO:0016020">
    <property type="term" value="C:membrane"/>
    <property type="evidence" value="ECO:0007669"/>
    <property type="project" value="UniProtKB-SubCell"/>
</dbReference>
<evidence type="ECO:0000313" key="7">
    <source>
        <dbReference type="EMBL" id="KAA6184160.1"/>
    </source>
</evidence>
<dbReference type="EMBL" id="VWXX01000023">
    <property type="protein sequence ID" value="KAA6184160.1"/>
    <property type="molecule type" value="Genomic_DNA"/>
</dbReference>
<organism evidence="7 8">
    <name type="scientific">Thiohalocapsa marina</name>
    <dbReference type="NCBI Taxonomy" id="424902"/>
    <lineage>
        <taxon>Bacteria</taxon>
        <taxon>Pseudomonadati</taxon>
        <taxon>Pseudomonadota</taxon>
        <taxon>Gammaproteobacteria</taxon>
        <taxon>Chromatiales</taxon>
        <taxon>Chromatiaceae</taxon>
        <taxon>Thiohalocapsa</taxon>
    </lineage>
</organism>
<name>A0A5M8FJK6_9GAMM</name>
<dbReference type="RefSeq" id="WP_150093896.1">
    <property type="nucleotide sequence ID" value="NZ_JBFUOH010000105.1"/>
</dbReference>
<feature type="domain" description="NnrU" evidence="6">
    <location>
        <begin position="3"/>
        <end position="190"/>
    </location>
</feature>
<keyword evidence="3 5" id="KW-1133">Transmembrane helix</keyword>
<dbReference type="AlphaFoldDB" id="A0A5M8FJK6"/>
<feature type="transmembrane region" description="Helical" evidence="5">
    <location>
        <begin position="115"/>
        <end position="140"/>
    </location>
</feature>
<reference evidence="7 8" key="1">
    <citation type="submission" date="2019-09" db="EMBL/GenBank/DDBJ databases">
        <title>Whole-genome sequence of the purple sulfur bacterium Thiohalocapsa marina DSM 19078.</title>
        <authorList>
            <person name="Kyndt J.A."/>
            <person name="Meyer T.E."/>
        </authorList>
    </citation>
    <scope>NUCLEOTIDE SEQUENCE [LARGE SCALE GENOMIC DNA]</scope>
    <source>
        <strain evidence="7 8">DSM 19078</strain>
    </source>
</reference>
<dbReference type="Pfam" id="PF07298">
    <property type="entry name" value="NnrU"/>
    <property type="match status" value="1"/>
</dbReference>
<dbReference type="OrthoDB" id="5293641at2"/>
<accession>A0A5M8FJK6</accession>
<protein>
    <submittedName>
        <fullName evidence="7">NnrU family protein</fullName>
    </submittedName>
</protein>
<gene>
    <name evidence="7" type="ORF">F2Q65_13290</name>
</gene>
<dbReference type="InterPro" id="IPR009915">
    <property type="entry name" value="NnrU_dom"/>
</dbReference>
<feature type="transmembrane region" description="Helical" evidence="5">
    <location>
        <begin position="36"/>
        <end position="57"/>
    </location>
</feature>
<evidence type="ECO:0000256" key="4">
    <source>
        <dbReference type="ARBA" id="ARBA00023136"/>
    </source>
</evidence>
<feature type="transmembrane region" description="Helical" evidence="5">
    <location>
        <begin position="78"/>
        <end position="95"/>
    </location>
</feature>